<evidence type="ECO:0000313" key="2">
    <source>
        <dbReference type="Proteomes" id="UP001342826"/>
    </source>
</evidence>
<comment type="caution">
    <text evidence="1">The sequence shown here is derived from an EMBL/GenBank/DDBJ whole genome shotgun (WGS) entry which is preliminary data.</text>
</comment>
<accession>A0ABU6NT95</accession>
<reference evidence="1 2" key="1">
    <citation type="submission" date="2023-03" db="EMBL/GenBank/DDBJ databases">
        <title>Bacillus Genome Sequencing.</title>
        <authorList>
            <person name="Dunlap C."/>
        </authorList>
    </citation>
    <scope>NUCLEOTIDE SEQUENCE [LARGE SCALE GENOMIC DNA]</scope>
    <source>
        <strain evidence="1 2">NRS-1717</strain>
    </source>
</reference>
<gene>
    <name evidence="1" type="ORF">P9271_00420</name>
</gene>
<evidence type="ECO:0000313" key="1">
    <source>
        <dbReference type="EMBL" id="MED4399823.1"/>
    </source>
</evidence>
<dbReference type="EMBL" id="JARTFS010000001">
    <property type="protein sequence ID" value="MED4399823.1"/>
    <property type="molecule type" value="Genomic_DNA"/>
</dbReference>
<dbReference type="RefSeq" id="WP_328014544.1">
    <property type="nucleotide sequence ID" value="NZ_JARTFS010000001.1"/>
</dbReference>
<proteinExistence type="predicted"/>
<name>A0ABU6NT95_9BACI</name>
<dbReference type="Proteomes" id="UP001342826">
    <property type="component" value="Unassembled WGS sequence"/>
</dbReference>
<sequence>MDKCCLVECNNPVMENSKVRACEEHEEMIIEIHEEESRQYEQERWSDYYADVMAGIRAGNVLR</sequence>
<keyword evidence="2" id="KW-1185">Reference proteome</keyword>
<organism evidence="1 2">
    <name type="scientific">Metabacillus fastidiosus</name>
    <dbReference type="NCBI Taxonomy" id="1458"/>
    <lineage>
        <taxon>Bacteria</taxon>
        <taxon>Bacillati</taxon>
        <taxon>Bacillota</taxon>
        <taxon>Bacilli</taxon>
        <taxon>Bacillales</taxon>
        <taxon>Bacillaceae</taxon>
        <taxon>Metabacillus</taxon>
    </lineage>
</organism>
<protein>
    <submittedName>
        <fullName evidence="1">Uncharacterized protein</fullName>
    </submittedName>
</protein>